<sequence length="116" mass="13431">MAFLANENFPWPSVILLREHNIEVISIAEKFQEISDQEVMSIAINQNLTILTHDSDYGELIFRHGLKPDSGVIFFRIHEFEPKDPAKISLDLIDKKLSFSRSLTVIDKNSIRQRSY</sequence>
<dbReference type="Pfam" id="PF18480">
    <property type="entry name" value="DUF5615"/>
    <property type="match status" value="1"/>
</dbReference>
<dbReference type="Proteomes" id="UP001596163">
    <property type="component" value="Unassembled WGS sequence"/>
</dbReference>
<keyword evidence="3" id="KW-1185">Reference proteome</keyword>
<dbReference type="EMBL" id="JBHSKS010000015">
    <property type="protein sequence ID" value="MFC5193184.1"/>
    <property type="molecule type" value="Genomic_DNA"/>
</dbReference>
<comment type="caution">
    <text evidence="2">The sequence shown here is derived from an EMBL/GenBank/DDBJ whole genome shotgun (WGS) entry which is preliminary data.</text>
</comment>
<organism evidence="2 3">
    <name type="scientific">Algoriphagus aquatilis</name>
    <dbReference type="NCBI Taxonomy" id="490186"/>
    <lineage>
        <taxon>Bacteria</taxon>
        <taxon>Pseudomonadati</taxon>
        <taxon>Bacteroidota</taxon>
        <taxon>Cytophagia</taxon>
        <taxon>Cytophagales</taxon>
        <taxon>Cyclobacteriaceae</taxon>
        <taxon>Algoriphagus</taxon>
    </lineage>
</organism>
<reference evidence="3" key="1">
    <citation type="journal article" date="2019" name="Int. J. Syst. Evol. Microbiol.">
        <title>The Global Catalogue of Microorganisms (GCM) 10K type strain sequencing project: providing services to taxonomists for standard genome sequencing and annotation.</title>
        <authorList>
            <consortium name="The Broad Institute Genomics Platform"/>
            <consortium name="The Broad Institute Genome Sequencing Center for Infectious Disease"/>
            <person name="Wu L."/>
            <person name="Ma J."/>
        </authorList>
    </citation>
    <scope>NUCLEOTIDE SEQUENCE [LARGE SCALE GENOMIC DNA]</scope>
    <source>
        <strain evidence="3">CGMCC 1.7030</strain>
    </source>
</reference>
<proteinExistence type="predicted"/>
<feature type="domain" description="DUF5615" evidence="1">
    <location>
        <begin position="1"/>
        <end position="108"/>
    </location>
</feature>
<dbReference type="RefSeq" id="WP_377916895.1">
    <property type="nucleotide sequence ID" value="NZ_JBHSKS010000015.1"/>
</dbReference>
<name>A0ABW0C1R6_9BACT</name>
<dbReference type="InterPro" id="IPR041049">
    <property type="entry name" value="DUF5615"/>
</dbReference>
<evidence type="ECO:0000259" key="1">
    <source>
        <dbReference type="Pfam" id="PF18480"/>
    </source>
</evidence>
<accession>A0ABW0C1R6</accession>
<gene>
    <name evidence="2" type="ORF">ACFPIK_15540</name>
</gene>
<protein>
    <submittedName>
        <fullName evidence="2">DUF5615 family PIN-like protein</fullName>
    </submittedName>
</protein>
<evidence type="ECO:0000313" key="3">
    <source>
        <dbReference type="Proteomes" id="UP001596163"/>
    </source>
</evidence>
<evidence type="ECO:0000313" key="2">
    <source>
        <dbReference type="EMBL" id="MFC5193184.1"/>
    </source>
</evidence>